<evidence type="ECO:0000313" key="5">
    <source>
        <dbReference type="Proteomes" id="UP000008558"/>
    </source>
</evidence>
<protein>
    <submittedName>
        <fullName evidence="4">Flavin monoxygenase</fullName>
    </submittedName>
</protein>
<dbReference type="Gene3D" id="3.20.20.30">
    <property type="entry name" value="Luciferase-like domain"/>
    <property type="match status" value="1"/>
</dbReference>
<dbReference type="GO" id="GO:0005829">
    <property type="term" value="C:cytosol"/>
    <property type="evidence" value="ECO:0007669"/>
    <property type="project" value="TreeGrafter"/>
</dbReference>
<proteinExistence type="predicted"/>
<evidence type="ECO:0000313" key="4">
    <source>
        <dbReference type="EMBL" id="ABX81145.1"/>
    </source>
</evidence>
<dbReference type="eggNOG" id="COG2141">
    <property type="taxonomic scope" value="Bacteria"/>
</dbReference>
<dbReference type="InterPro" id="IPR036661">
    <property type="entry name" value="Luciferase-like_sf"/>
</dbReference>
<sequence length="348" mass="38929">MKPYTLGMITFLESGIDEKSGKVSHKERLDRAIEEIVLADKVGLDYYGIGEHHRSDYAASSPQIILAAAAKLTNRIHLGSAVTVLSSSDPVRIYEDFATLDVLSNGRAEIMAGRGSFIESFPLFGYDLDDYQTLFTEKLDMLLEIRKNERITWKGGKHTPKLDNVGIYPRSIQEKLKVSIAVGGTQSSVVRAAKLGLPMIIAVLGGSPLRFKPLVDLYKHFYHESGHNPDDMEIGIAIHGLITDKDPNDLVERYFLPHHATFTKLGEERGWNVGHKKEYLSKVIDGPLFIGHVDDIEKRILEVFEGLGVNRFLLQTPGSLMPHEDVLKTIELYGNRIIPNIKKKLNKA</sequence>
<dbReference type="AlphaFoldDB" id="A9NFL5"/>
<reference evidence="4 5" key="1">
    <citation type="journal article" date="2011" name="J. Bacteriol.">
        <title>Complete genome and proteome of Acholeplasma laidlawii.</title>
        <authorList>
            <person name="Lazarev V.N."/>
            <person name="Levitskii S.A."/>
            <person name="Basovskii Y.I."/>
            <person name="Chukin M.M."/>
            <person name="Akopian T.A."/>
            <person name="Vereshchagin V.V."/>
            <person name="Kostrjukova E.S."/>
            <person name="Kovaleva G.Y."/>
            <person name="Kazanov M.D."/>
            <person name="Malko D.B."/>
            <person name="Vitreschak A.G."/>
            <person name="Sernova N.V."/>
            <person name="Gelfand M.S."/>
            <person name="Demina I.A."/>
            <person name="Serebryakova M.V."/>
            <person name="Galyamina M.A."/>
            <person name="Vtyurin N.N."/>
            <person name="Rogov S.I."/>
            <person name="Alexeev D.G."/>
            <person name="Ladygina V.G."/>
            <person name="Govorun V.M."/>
        </authorList>
    </citation>
    <scope>NUCLEOTIDE SEQUENCE [LARGE SCALE GENOMIC DNA]</scope>
    <source>
        <strain evidence="4 5">PG-8A</strain>
    </source>
</reference>
<dbReference type="RefSeq" id="WP_012242476.1">
    <property type="nucleotide sequence ID" value="NC_010163.1"/>
</dbReference>
<gene>
    <name evidence="4" type="ordered locus">ACL_0527</name>
</gene>
<name>A9NFL5_ACHLI</name>
<dbReference type="SUPFAM" id="SSF51679">
    <property type="entry name" value="Bacterial luciferase-like"/>
    <property type="match status" value="1"/>
</dbReference>
<feature type="domain" description="Luciferase-like" evidence="3">
    <location>
        <begin position="21"/>
        <end position="269"/>
    </location>
</feature>
<evidence type="ECO:0000259" key="3">
    <source>
        <dbReference type="Pfam" id="PF00296"/>
    </source>
</evidence>
<dbReference type="HOGENOM" id="CLU_027853_8_0_14"/>
<dbReference type="GeneID" id="41338706"/>
<dbReference type="STRING" id="441768.ACL_0527"/>
<evidence type="ECO:0000256" key="1">
    <source>
        <dbReference type="ARBA" id="ARBA00023002"/>
    </source>
</evidence>
<dbReference type="GO" id="GO:0004497">
    <property type="term" value="F:monooxygenase activity"/>
    <property type="evidence" value="ECO:0007669"/>
    <property type="project" value="UniProtKB-KW"/>
</dbReference>
<dbReference type="InterPro" id="IPR011251">
    <property type="entry name" value="Luciferase-like_dom"/>
</dbReference>
<dbReference type="PANTHER" id="PTHR30137">
    <property type="entry name" value="LUCIFERASE-LIKE MONOOXYGENASE"/>
    <property type="match status" value="1"/>
</dbReference>
<dbReference type="InterPro" id="IPR050766">
    <property type="entry name" value="Bact_Lucif_Oxidored"/>
</dbReference>
<dbReference type="Proteomes" id="UP000008558">
    <property type="component" value="Chromosome"/>
</dbReference>
<organism evidence="4 5">
    <name type="scientific">Acholeplasma laidlawii (strain PG-8A)</name>
    <dbReference type="NCBI Taxonomy" id="441768"/>
    <lineage>
        <taxon>Bacteria</taxon>
        <taxon>Bacillati</taxon>
        <taxon>Mycoplasmatota</taxon>
        <taxon>Mollicutes</taxon>
        <taxon>Acholeplasmatales</taxon>
        <taxon>Acholeplasmataceae</taxon>
        <taxon>Acholeplasma</taxon>
    </lineage>
</organism>
<keyword evidence="2" id="KW-0503">Monooxygenase</keyword>
<dbReference type="EMBL" id="CP000896">
    <property type="protein sequence ID" value="ABX81145.1"/>
    <property type="molecule type" value="Genomic_DNA"/>
</dbReference>
<accession>A9NFL5</accession>
<dbReference type="PANTHER" id="PTHR30137:SF8">
    <property type="entry name" value="BLR5498 PROTEIN"/>
    <property type="match status" value="1"/>
</dbReference>
<dbReference type="KEGG" id="acl:ACL_0527"/>
<keyword evidence="5" id="KW-1185">Reference proteome</keyword>
<dbReference type="OrthoDB" id="9776438at2"/>
<evidence type="ECO:0000256" key="2">
    <source>
        <dbReference type="ARBA" id="ARBA00023033"/>
    </source>
</evidence>
<dbReference type="Pfam" id="PF00296">
    <property type="entry name" value="Bac_luciferase"/>
    <property type="match status" value="1"/>
</dbReference>
<dbReference type="GO" id="GO:0016705">
    <property type="term" value="F:oxidoreductase activity, acting on paired donors, with incorporation or reduction of molecular oxygen"/>
    <property type="evidence" value="ECO:0007669"/>
    <property type="project" value="InterPro"/>
</dbReference>
<keyword evidence="1" id="KW-0560">Oxidoreductase</keyword>